<keyword evidence="4" id="KW-1185">Reference proteome</keyword>
<proteinExistence type="predicted"/>
<dbReference type="PANTHER" id="PTHR37954">
    <property type="entry name" value="BLL4979 PROTEIN"/>
    <property type="match status" value="1"/>
</dbReference>
<name>A0AAE9MUK4_9SPIR</name>
<dbReference type="InterPro" id="IPR003748">
    <property type="entry name" value="DUF169"/>
</dbReference>
<dbReference type="EMBL" id="CP038804">
    <property type="protein sequence ID" value="UTY33845.1"/>
    <property type="molecule type" value="Genomic_DNA"/>
</dbReference>
<sequence>MENLNVSKLEKSLGLKRHIIGVQFVYFKSEYEALDIPDYNKKTSFCMMVKAAMDGDVFKASANNFGCKCAIEALGIEEEMECVESGQRYFSIGLYESRAVAKAVTKMICRIKQHAFGVVLGPLENMDKADVVIFMTNAYQLMRIVQGYSYKFGTPQNITMAGNQGVCADLCAAPFEKNDMNFSVLCAGTRKMCKWGVEEMGVGVPIQMFAPLVDGVINTLNYIEYPEHKKEIRIRLNSPDELGIVIDDNLHYGKMGKEYVRPSEYDKLKYGIKTE</sequence>
<dbReference type="Pfam" id="PF02596">
    <property type="entry name" value="DUF169"/>
    <property type="match status" value="1"/>
</dbReference>
<evidence type="ECO:0000313" key="1">
    <source>
        <dbReference type="EMBL" id="UTY28994.1"/>
    </source>
</evidence>
<evidence type="ECO:0008006" key="5">
    <source>
        <dbReference type="Google" id="ProtNLM"/>
    </source>
</evidence>
<dbReference type="EMBL" id="CP038802">
    <property type="protein sequence ID" value="UTY28994.1"/>
    <property type="molecule type" value="Genomic_DNA"/>
</dbReference>
<protein>
    <recommendedName>
        <fullName evidence="5">DUF169 domain-containing protein</fullName>
    </recommendedName>
</protein>
<accession>A0AAE9MUK4</accession>
<evidence type="ECO:0000313" key="3">
    <source>
        <dbReference type="Proteomes" id="UP001058682"/>
    </source>
</evidence>
<dbReference type="PANTHER" id="PTHR37954:SF3">
    <property type="entry name" value="DUF169 DOMAIN-CONTAINING PROTEIN"/>
    <property type="match status" value="1"/>
</dbReference>
<dbReference type="AlphaFoldDB" id="A0AAE9MUK4"/>
<organism evidence="2 3">
    <name type="scientific">Treponema putidum</name>
    <dbReference type="NCBI Taxonomy" id="221027"/>
    <lineage>
        <taxon>Bacteria</taxon>
        <taxon>Pseudomonadati</taxon>
        <taxon>Spirochaetota</taxon>
        <taxon>Spirochaetia</taxon>
        <taxon>Spirochaetales</taxon>
        <taxon>Treponemataceae</taxon>
        <taxon>Treponema</taxon>
    </lineage>
</organism>
<dbReference type="Proteomes" id="UP001059401">
    <property type="component" value="Chromosome"/>
</dbReference>
<dbReference type="RefSeq" id="WP_255804779.1">
    <property type="nucleotide sequence ID" value="NZ_CP038802.1"/>
</dbReference>
<evidence type="ECO:0000313" key="2">
    <source>
        <dbReference type="EMBL" id="UTY33845.1"/>
    </source>
</evidence>
<gene>
    <name evidence="2" type="ORF">E4N74_07390</name>
    <name evidence="1" type="ORF">E4N76_08365</name>
</gene>
<dbReference type="Proteomes" id="UP001058682">
    <property type="component" value="Chromosome"/>
</dbReference>
<evidence type="ECO:0000313" key="4">
    <source>
        <dbReference type="Proteomes" id="UP001059401"/>
    </source>
</evidence>
<reference evidence="2" key="1">
    <citation type="submission" date="2019-04" db="EMBL/GenBank/DDBJ databases">
        <title>Whole genome sequencing of oral phylogroup 2 treponemes.</title>
        <authorList>
            <person name="Chan Y."/>
            <person name="Zeng H.H."/>
            <person name="Yu X.L."/>
            <person name="Leung W.K."/>
            <person name="Watt R.M."/>
        </authorList>
    </citation>
    <scope>NUCLEOTIDE SEQUENCE</scope>
    <source>
        <strain evidence="2">OMZ 835</strain>
        <strain evidence="1">OMZ 847</strain>
    </source>
</reference>